<dbReference type="Gene3D" id="3.80.10.10">
    <property type="entry name" value="Ribonuclease Inhibitor"/>
    <property type="match status" value="1"/>
</dbReference>
<evidence type="ECO:0000313" key="1">
    <source>
        <dbReference type="EMBL" id="TCD66751.1"/>
    </source>
</evidence>
<comment type="caution">
    <text evidence="1">The sequence shown here is derived from an EMBL/GenBank/DDBJ whole genome shotgun (WGS) entry which is preliminary data.</text>
</comment>
<evidence type="ECO:0008006" key="3">
    <source>
        <dbReference type="Google" id="ProtNLM"/>
    </source>
</evidence>
<dbReference type="EMBL" id="RWJN01000123">
    <property type="protein sequence ID" value="TCD66751.1"/>
    <property type="molecule type" value="Genomic_DNA"/>
</dbReference>
<protein>
    <recommendedName>
        <fullName evidence="3">F-box domain-containing protein</fullName>
    </recommendedName>
</protein>
<sequence>MTATPPEATVIPSHLRAPQEVYEEIFSHLAKPSLSRCALVSHLWSISVRRTLFRAISIDETHPTYNLAGLLEGISSGQLDRIVSCVQELSLQGSKLGRFDAHASRRSISEYTKLSPEVVAGLLDDLPSLQILTLCHFHVTELRTPPSLPPSYSLRRLKLIGITFFFPSWKYTYDLARLEKDLTREPCGLIDLLNLFTRIDTLHLEDVDASAGKELLEYKEDRRMALAEQILQKRLSSLHIETLETTTVWFFKQRVVMGFMSGLRTLKVVEIGDWSSEATFTAFLKAVGHSLVELRFKFAKGVPQFYRRDQQLDLSTSMDLRIIRIFVDRAQLFVPNSVAPLIQSLFAKPPPCISEVYLHIFIPTGQETSRTLLGVQGMQWEAVDERLNNCGKLKKMEVSFRAEAPLLETERAQLEALEQRLPLLQDRNLLHWEICERRA</sequence>
<keyword evidence="2" id="KW-1185">Reference proteome</keyword>
<gene>
    <name evidence="1" type="ORF">EIP91_000992</name>
</gene>
<dbReference type="Proteomes" id="UP000292702">
    <property type="component" value="Unassembled WGS sequence"/>
</dbReference>
<proteinExistence type="predicted"/>
<reference evidence="1 2" key="1">
    <citation type="submission" date="2018-11" db="EMBL/GenBank/DDBJ databases">
        <title>Genome assembly of Steccherinum ochraceum LE-BIN_3174, the white-rot fungus of the Steccherinaceae family (The Residual Polyporoid clade, Polyporales, Basidiomycota).</title>
        <authorList>
            <person name="Fedorova T.V."/>
            <person name="Glazunova O.A."/>
            <person name="Landesman E.O."/>
            <person name="Moiseenko K.V."/>
            <person name="Psurtseva N.V."/>
            <person name="Savinova O.S."/>
            <person name="Shakhova N.V."/>
            <person name="Tyazhelova T.V."/>
            <person name="Vasina D.V."/>
        </authorList>
    </citation>
    <scope>NUCLEOTIDE SEQUENCE [LARGE SCALE GENOMIC DNA]</scope>
    <source>
        <strain evidence="1 2">LE-BIN_3174</strain>
    </source>
</reference>
<dbReference type="InterPro" id="IPR032675">
    <property type="entry name" value="LRR_dom_sf"/>
</dbReference>
<name>A0A4R0REZ8_9APHY</name>
<organism evidence="1 2">
    <name type="scientific">Steccherinum ochraceum</name>
    <dbReference type="NCBI Taxonomy" id="92696"/>
    <lineage>
        <taxon>Eukaryota</taxon>
        <taxon>Fungi</taxon>
        <taxon>Dikarya</taxon>
        <taxon>Basidiomycota</taxon>
        <taxon>Agaricomycotina</taxon>
        <taxon>Agaricomycetes</taxon>
        <taxon>Polyporales</taxon>
        <taxon>Steccherinaceae</taxon>
        <taxon>Steccherinum</taxon>
    </lineage>
</organism>
<dbReference type="AlphaFoldDB" id="A0A4R0REZ8"/>
<dbReference type="InterPro" id="IPR036047">
    <property type="entry name" value="F-box-like_dom_sf"/>
</dbReference>
<dbReference type="SUPFAM" id="SSF81383">
    <property type="entry name" value="F-box domain"/>
    <property type="match status" value="1"/>
</dbReference>
<accession>A0A4R0REZ8</accession>
<evidence type="ECO:0000313" key="2">
    <source>
        <dbReference type="Proteomes" id="UP000292702"/>
    </source>
</evidence>